<reference evidence="3" key="1">
    <citation type="submission" date="2021-02" db="EMBL/GenBank/DDBJ databases">
        <authorList>
            <person name="Dougan E. K."/>
            <person name="Rhodes N."/>
            <person name="Thang M."/>
            <person name="Chan C."/>
        </authorList>
    </citation>
    <scope>NUCLEOTIDE SEQUENCE</scope>
</reference>
<feature type="non-terminal residue" evidence="3">
    <location>
        <position position="1"/>
    </location>
</feature>
<feature type="domain" description="Fibronectin type-III" evidence="2">
    <location>
        <begin position="132"/>
        <end position="240"/>
    </location>
</feature>
<dbReference type="Proteomes" id="UP000626109">
    <property type="component" value="Unassembled WGS sequence"/>
</dbReference>
<feature type="non-terminal residue" evidence="3">
    <location>
        <position position="397"/>
    </location>
</feature>
<feature type="region of interest" description="Disordered" evidence="1">
    <location>
        <begin position="1"/>
        <end position="23"/>
    </location>
</feature>
<evidence type="ECO:0000313" key="4">
    <source>
        <dbReference type="Proteomes" id="UP000626109"/>
    </source>
</evidence>
<dbReference type="SMART" id="SM00060">
    <property type="entry name" value="FN3"/>
    <property type="match status" value="2"/>
</dbReference>
<gene>
    <name evidence="3" type="ORF">PGLA2088_LOCUS15514</name>
</gene>
<dbReference type="InterPro" id="IPR003961">
    <property type="entry name" value="FN3_dom"/>
</dbReference>
<evidence type="ECO:0000259" key="2">
    <source>
        <dbReference type="PROSITE" id="PS50853"/>
    </source>
</evidence>
<evidence type="ECO:0000256" key="1">
    <source>
        <dbReference type="SAM" id="MobiDB-lite"/>
    </source>
</evidence>
<feature type="region of interest" description="Disordered" evidence="1">
    <location>
        <begin position="363"/>
        <end position="397"/>
    </location>
</feature>
<dbReference type="Pfam" id="PF00041">
    <property type="entry name" value="fn3"/>
    <property type="match status" value="1"/>
</dbReference>
<dbReference type="PROSITE" id="PS50853">
    <property type="entry name" value="FN3"/>
    <property type="match status" value="1"/>
</dbReference>
<accession>A0A813J679</accession>
<organism evidence="3 4">
    <name type="scientific">Polarella glacialis</name>
    <name type="common">Dinoflagellate</name>
    <dbReference type="NCBI Taxonomy" id="89957"/>
    <lineage>
        <taxon>Eukaryota</taxon>
        <taxon>Sar</taxon>
        <taxon>Alveolata</taxon>
        <taxon>Dinophyceae</taxon>
        <taxon>Suessiales</taxon>
        <taxon>Suessiaceae</taxon>
        <taxon>Polarella</taxon>
    </lineage>
</organism>
<comment type="caution">
    <text evidence="3">The sequence shown here is derived from an EMBL/GenBank/DDBJ whole genome shotgun (WGS) entry which is preliminary data.</text>
</comment>
<dbReference type="AlphaFoldDB" id="A0A813J679"/>
<dbReference type="InterPro" id="IPR036116">
    <property type="entry name" value="FN3_sf"/>
</dbReference>
<dbReference type="InterPro" id="IPR013783">
    <property type="entry name" value="Ig-like_fold"/>
</dbReference>
<evidence type="ECO:0000313" key="3">
    <source>
        <dbReference type="EMBL" id="CAE8664288.1"/>
    </source>
</evidence>
<proteinExistence type="predicted"/>
<protein>
    <recommendedName>
        <fullName evidence="2">Fibronectin type-III domain-containing protein</fullName>
    </recommendedName>
</protein>
<sequence length="397" mass="41987">AGDGAKRLRPRIPAPPVPEGQGGVDEAELRELLPSANVSSVVRLEERLALRLSEPAPFVNIDVWEERVGLLDLGSKVPNRKHLGQCYVPLEQRFNRRKCTWSIVHKGEGGHGPSTEVGFLTCKFVLATTPAPIRHLRAKEGAGPRSSELNLAWDPPVSDGGLPLRGYRIEAREVQYGFQGSGGYLDEPRTASAPPAADPSAVLKNLIGNTAYTIRVWSVNEAGPGPSAEILCHTGAVQPGVCGQPRAADDEAVVGDSTLCVEWAPPLDNGGADVVAYRVWLRPVFQDGLGNFFPSEGFIDLGLFQHQAGPRATQRAPVRLDALPACSGCLCSVAAINSRGLTGASTREAPVVWSSEATRLPQDIWEVPGGDAAPPASGDGSAAWGNSVDSDAAARDP</sequence>
<dbReference type="Gene3D" id="2.60.40.10">
    <property type="entry name" value="Immunoglobulins"/>
    <property type="match status" value="1"/>
</dbReference>
<feature type="compositionally biased region" description="Low complexity" evidence="1">
    <location>
        <begin position="368"/>
        <end position="383"/>
    </location>
</feature>
<dbReference type="SUPFAM" id="SSF49265">
    <property type="entry name" value="Fibronectin type III"/>
    <property type="match status" value="1"/>
</dbReference>
<name>A0A813J679_POLGL</name>
<dbReference type="CDD" id="cd00063">
    <property type="entry name" value="FN3"/>
    <property type="match status" value="1"/>
</dbReference>
<dbReference type="EMBL" id="CAJNNW010019233">
    <property type="protein sequence ID" value="CAE8664288.1"/>
    <property type="molecule type" value="Genomic_DNA"/>
</dbReference>